<gene>
    <name evidence="1" type="ORF">SDC9_120183</name>
</gene>
<name>A0A645C7N4_9ZZZZ</name>
<organism evidence="1">
    <name type="scientific">bioreactor metagenome</name>
    <dbReference type="NCBI Taxonomy" id="1076179"/>
    <lineage>
        <taxon>unclassified sequences</taxon>
        <taxon>metagenomes</taxon>
        <taxon>ecological metagenomes</taxon>
    </lineage>
</organism>
<accession>A0A645C7N4</accession>
<dbReference type="AlphaFoldDB" id="A0A645C7N4"/>
<evidence type="ECO:0000313" key="1">
    <source>
        <dbReference type="EMBL" id="MPM73207.1"/>
    </source>
</evidence>
<reference evidence="1" key="1">
    <citation type="submission" date="2019-08" db="EMBL/GenBank/DDBJ databases">
        <authorList>
            <person name="Kucharzyk K."/>
            <person name="Murdoch R.W."/>
            <person name="Higgins S."/>
            <person name="Loffler F."/>
        </authorList>
    </citation>
    <scope>NUCLEOTIDE SEQUENCE</scope>
</reference>
<dbReference type="EMBL" id="VSSQ01025212">
    <property type="protein sequence ID" value="MPM73207.1"/>
    <property type="molecule type" value="Genomic_DNA"/>
</dbReference>
<comment type="caution">
    <text evidence="1">The sequence shown here is derived from an EMBL/GenBank/DDBJ whole genome shotgun (WGS) entry which is preliminary data.</text>
</comment>
<protein>
    <submittedName>
        <fullName evidence="1">Uncharacterized protein</fullName>
    </submittedName>
</protein>
<sequence length="97" mass="11467">MYQRRRVEHLDAEGHRQGIFRRHAASFRRREAEYRAQPFAAGAEGVFHRFKEFRRRLLGPQPGGVGDVAVNERAARREFFFYGLQPRLIHHFLPPLP</sequence>
<proteinExistence type="predicted"/>